<dbReference type="InterPro" id="IPR025827">
    <property type="entry name" value="Zn_ribbon_recom_dom"/>
</dbReference>
<reference evidence="2 3" key="1">
    <citation type="submission" date="2015-04" db="EMBL/GenBank/DDBJ databases">
        <authorList>
            <person name="Syromyatnikov M.Y."/>
            <person name="Popov V.N."/>
        </authorList>
    </citation>
    <scope>NUCLEOTIDE SEQUENCE [LARGE SCALE GENOMIC DNA]</scope>
    <source>
        <strain evidence="2 3">CECT 5292</strain>
    </source>
</reference>
<sequence length="300" mass="33290">MPKLHHLHWVITEVPELRIIEQPLWDEAKARQGALKTKGTIDNIWDRRRPRTLFSGLLKCGFCGGGFSKVSQTQFGCSTARNKGKSLCTNRLTISKTDLEERVLGALQDNLMDQDLLEVFCKEYAKERNRLNAEAEHGRGALEKELATVNRDHAKLVDAIIAGIPADQVKDKMQALTERRKALEAQLSHTAPSDPIRIHPNMAATYQTRVRSLISGLSKTGEMQEAQEALRSLVDKIVLQPSPERAKLDIVLEGALSGLLTLALGVKRRKGLSLKNQAFDNVGELVLVAGVGFEPTTFRL</sequence>
<keyword evidence="3" id="KW-1185">Reference proteome</keyword>
<dbReference type="PANTHER" id="PTHR30461">
    <property type="entry name" value="DNA-INVERTASE FROM LAMBDOID PROPHAGE"/>
    <property type="match status" value="1"/>
</dbReference>
<dbReference type="GO" id="GO:0000150">
    <property type="term" value="F:DNA strand exchange activity"/>
    <property type="evidence" value="ECO:0007669"/>
    <property type="project" value="TreeGrafter"/>
</dbReference>
<protein>
    <recommendedName>
        <fullName evidence="1">Recombinase zinc beta ribbon domain-containing protein</fullName>
    </recommendedName>
</protein>
<dbReference type="Pfam" id="PF13408">
    <property type="entry name" value="Zn_ribbon_recom"/>
    <property type="match status" value="1"/>
</dbReference>
<feature type="domain" description="Recombinase zinc beta ribbon" evidence="1">
    <location>
        <begin position="53"/>
        <end position="107"/>
    </location>
</feature>
<proteinExistence type="predicted"/>
<organism evidence="2 3">
    <name type="scientific">Nereida ignava</name>
    <dbReference type="NCBI Taxonomy" id="282199"/>
    <lineage>
        <taxon>Bacteria</taxon>
        <taxon>Pseudomonadati</taxon>
        <taxon>Pseudomonadota</taxon>
        <taxon>Alphaproteobacteria</taxon>
        <taxon>Rhodobacterales</taxon>
        <taxon>Roseobacteraceae</taxon>
        <taxon>Nereida</taxon>
    </lineage>
</organism>
<accession>A0A0U1NNV4</accession>
<dbReference type="PANTHER" id="PTHR30461:SF23">
    <property type="entry name" value="DNA RECOMBINASE-RELATED"/>
    <property type="match status" value="1"/>
</dbReference>
<evidence type="ECO:0000313" key="3">
    <source>
        <dbReference type="Proteomes" id="UP000048949"/>
    </source>
</evidence>
<evidence type="ECO:0000259" key="1">
    <source>
        <dbReference type="Pfam" id="PF13408"/>
    </source>
</evidence>
<dbReference type="OrthoDB" id="7277848at2"/>
<gene>
    <name evidence="2" type="ORF">NIG5292_02459</name>
</gene>
<dbReference type="Proteomes" id="UP000048949">
    <property type="component" value="Unassembled WGS sequence"/>
</dbReference>
<dbReference type="EMBL" id="CVQV01000016">
    <property type="protein sequence ID" value="CRK76396.1"/>
    <property type="molecule type" value="Genomic_DNA"/>
</dbReference>
<dbReference type="InterPro" id="IPR050639">
    <property type="entry name" value="SSR_resolvase"/>
</dbReference>
<name>A0A0U1NNV4_9RHOB</name>
<dbReference type="RefSeq" id="WP_053084910.1">
    <property type="nucleotide sequence ID" value="NZ_CVPC01000016.1"/>
</dbReference>
<evidence type="ECO:0000313" key="2">
    <source>
        <dbReference type="EMBL" id="CRK76396.1"/>
    </source>
</evidence>
<dbReference type="AlphaFoldDB" id="A0A0U1NNV4"/>